<sequence length="1022" mass="110726">MRTNEETKQSRTEPFVGGGDVRDLSTECNSVRQLRAAGSSESCCVPRGTGCRGDSPSFEGRQKQTQNAEEREHRRSDFEVKLPPRKRKEDTKEVEEKRNNADASGCQSRSKTFSCLEPSFQSVLKMKAPLRVATAVPSLLALSSVISLQRPLVFSLPLESVESSPASSPFDPFSPFAAPVSPHSAEPHPFASSPFAAASPAVLSSQTLASAETPASSAGAPIPAVASHLASRAAAAEEARDGLSRRASQVVSLLQSIPLEVTVIENKGGTGELLVHSVKPHTPPPHTPPPSLSASAGEAAVADLDAVAPPSPAADNASLQRLLSEEDAEDKTAGSDAKSKSSRGSGGVFGRGLRWLKEKVTRLFMRFFNPTTLSKKGAEARVIDNYLKDAAHIDAELKCVEIRDEKSMRKEFQSFCKKFRKWPKLQALCTSFSEYIQGKLADKHQCKGLDFRQCMEVIDIPLLQPLYMQTQEVTVHRMKGEVLRSGGEVTSPKRRRSFSRIEVNPHGPASAPSAEFVLGVPKPATDYVKDLLSNEKGASGSYQGPSCLFLEEVDRNSKAEAHARHRANQKGRKDRVHHLIDLYKIVHLAELGTPVALDGMFLTLLTHSWKTKHCPNEVRKLRRQKRLLKQDGGPPVKVTGGDIFNRALLLAVIKSAIPTPAECLESQTPSRNCLAMIYGINLERPWRTLLKLAAENNKEAAVKLIDELPQTLQAKIPSPADLERVRSRLTEQAQQVFSLASGSGRAGRKVMNVLAKWKWLLKMMTKLVVFLSNLQKGGSDKRSVAAEVGKRLAAKGGDSAASRLVTDGMLLEMASRSGANMKCVTALPGYGRFVEDVFRGVASAELRQSRQSRGSKSGNAHSFVSLGDERDTQQSLWPRDSRDNTDLPQADKRVLALPGGDATALSFLGDEDESDSPQVESPKQTRKTSRHRKISYVVIALCVFLFIQAVIATPTGVAIFIGVLLSVVSVVVYFLPDIIKLVRNRSTGGGGEEEDELLSGGDGGGDGDETDDGGGDGDDGNF</sequence>
<feature type="region of interest" description="Disordered" evidence="1">
    <location>
        <begin position="906"/>
        <end position="927"/>
    </location>
</feature>
<feature type="region of interest" description="Disordered" evidence="1">
    <location>
        <begin position="276"/>
        <end position="299"/>
    </location>
</feature>
<organism evidence="3 4">
    <name type="scientific">Toxoplasma gondii p89</name>
    <dbReference type="NCBI Taxonomy" id="943119"/>
    <lineage>
        <taxon>Eukaryota</taxon>
        <taxon>Sar</taxon>
        <taxon>Alveolata</taxon>
        <taxon>Apicomplexa</taxon>
        <taxon>Conoidasida</taxon>
        <taxon>Coccidia</taxon>
        <taxon>Eucoccidiorida</taxon>
        <taxon>Eimeriorina</taxon>
        <taxon>Sarcocystidae</taxon>
        <taxon>Toxoplasma</taxon>
    </lineage>
</organism>
<feature type="compositionally biased region" description="Basic and acidic residues" evidence="1">
    <location>
        <begin position="330"/>
        <end position="339"/>
    </location>
</feature>
<keyword evidence="2 3" id="KW-0812">Transmembrane</keyword>
<gene>
    <name evidence="3" type="ORF">TGP89_225105</name>
</gene>
<evidence type="ECO:0000256" key="2">
    <source>
        <dbReference type="SAM" id="Phobius"/>
    </source>
</evidence>
<keyword evidence="2" id="KW-0472">Membrane</keyword>
<feature type="region of interest" description="Disordered" evidence="1">
    <location>
        <begin position="985"/>
        <end position="1022"/>
    </location>
</feature>
<dbReference type="EMBL" id="AEYI02000983">
    <property type="protein sequence ID" value="KFG42943.1"/>
    <property type="molecule type" value="Genomic_DNA"/>
</dbReference>
<comment type="caution">
    <text evidence="3">The sequence shown here is derived from an EMBL/GenBank/DDBJ whole genome shotgun (WGS) entry which is preliminary data.</text>
</comment>
<proteinExistence type="predicted"/>
<feature type="transmembrane region" description="Helical" evidence="2">
    <location>
        <begin position="957"/>
        <end position="975"/>
    </location>
</feature>
<feature type="compositionally biased region" description="Basic and acidic residues" evidence="1">
    <location>
        <begin position="1"/>
        <end position="11"/>
    </location>
</feature>
<feature type="region of interest" description="Disordered" evidence="1">
    <location>
        <begin position="848"/>
        <end position="889"/>
    </location>
</feature>
<name>A0A086KEX5_TOXGO</name>
<feature type="compositionally biased region" description="Basic and acidic residues" evidence="1">
    <location>
        <begin position="879"/>
        <end position="889"/>
    </location>
</feature>
<dbReference type="AlphaFoldDB" id="A0A086KEX5"/>
<feature type="region of interest" description="Disordered" evidence="1">
    <location>
        <begin position="325"/>
        <end position="347"/>
    </location>
</feature>
<dbReference type="Proteomes" id="UP000028828">
    <property type="component" value="Unassembled WGS sequence"/>
</dbReference>
<feature type="transmembrane region" description="Helical" evidence="2">
    <location>
        <begin position="934"/>
        <end position="951"/>
    </location>
</feature>
<accession>A0A086KEX5</accession>
<protein>
    <submittedName>
        <fullName evidence="3">Putative transmembrane protein</fullName>
    </submittedName>
</protein>
<feature type="compositionally biased region" description="Low complexity" evidence="1">
    <location>
        <begin position="849"/>
        <end position="858"/>
    </location>
</feature>
<feature type="compositionally biased region" description="Pro residues" evidence="1">
    <location>
        <begin position="281"/>
        <end position="291"/>
    </location>
</feature>
<evidence type="ECO:0000313" key="4">
    <source>
        <dbReference type="Proteomes" id="UP000028828"/>
    </source>
</evidence>
<dbReference type="OrthoDB" id="332810at2759"/>
<evidence type="ECO:0000313" key="3">
    <source>
        <dbReference type="EMBL" id="KFG42943.1"/>
    </source>
</evidence>
<reference evidence="3 4" key="1">
    <citation type="submission" date="2014-03" db="EMBL/GenBank/DDBJ databases">
        <authorList>
            <person name="Sibley D."/>
            <person name="Venepally P."/>
            <person name="Karamycheva S."/>
            <person name="Hadjithomas M."/>
            <person name="Khan A."/>
            <person name="Brunk B."/>
            <person name="Roos D."/>
            <person name="Caler E."/>
            <person name="Lorenzi H."/>
        </authorList>
    </citation>
    <scope>NUCLEOTIDE SEQUENCE [LARGE SCALE GENOMIC DNA]</scope>
    <source>
        <strain evidence="4">p89</strain>
    </source>
</reference>
<feature type="compositionally biased region" description="Basic and acidic residues" evidence="1">
    <location>
        <begin position="68"/>
        <end position="100"/>
    </location>
</feature>
<feature type="region of interest" description="Disordered" evidence="1">
    <location>
        <begin position="1"/>
        <end position="108"/>
    </location>
</feature>
<keyword evidence="2" id="KW-1133">Transmembrane helix</keyword>
<dbReference type="VEuPathDB" id="ToxoDB:TGP89_225105"/>
<evidence type="ECO:0000256" key="1">
    <source>
        <dbReference type="SAM" id="MobiDB-lite"/>
    </source>
</evidence>
<feature type="compositionally biased region" description="Acidic residues" evidence="1">
    <location>
        <begin position="1005"/>
        <end position="1022"/>
    </location>
</feature>